<sequence length="507" mass="56642">MEAKPIEGKLYIPPLVLESNISELEKTLAEERILIDLEQTVFSTVFKYIDFSKSSKASKSDNMSGLFDDEFDFLNSDGDLDECVAQFDFNAKLPGHSQFVINSFGLSSVYEKGETSTKVDKSVPVKTKVAKGKKKKFGHSQKQTTTCKPKKRHSLDSHSSNFKMSNVSYMRKKKNGVKSTWLPKKKVDEIAKSFSDSSCNRNIDCTSDIIENVASNKQKLFCNKGLEVNFKAKSCSVRTEDGKELLVGTRNSNLYTINLSKVQTDSEVCLLIKASILQSWIWHRRLSHLNFRYINKLVTGKLIKGLPELKYVKEHLCAACEMGKMKRGPRKPRPEQSTSSPLELLHMDLCGPIRTQSIGGKKYVLVIVDDYSRESLNKFSAKADEGGYSQSSAAYSVYLKKSKTVIESVNVTFDEDMASVQSDSEPVLTGVLASGQISPEPVPTKKKSDEASTSNAHLSDLDLLFELFYDEFLGYKVTKSVVVDRMNDSTNNNPIASELYTESNSPV</sequence>
<proteinExistence type="predicted"/>
<dbReference type="EMBL" id="CM042060">
    <property type="protein sequence ID" value="KAI3677810.1"/>
    <property type="molecule type" value="Genomic_DNA"/>
</dbReference>
<name>A0ACB8Y2I9_ARCLA</name>
<comment type="caution">
    <text evidence="1">The sequence shown here is derived from an EMBL/GenBank/DDBJ whole genome shotgun (WGS) entry which is preliminary data.</text>
</comment>
<evidence type="ECO:0000313" key="2">
    <source>
        <dbReference type="Proteomes" id="UP001055879"/>
    </source>
</evidence>
<gene>
    <name evidence="1" type="ORF">L6452_37080</name>
</gene>
<evidence type="ECO:0000313" key="1">
    <source>
        <dbReference type="EMBL" id="KAI3677810.1"/>
    </source>
</evidence>
<accession>A0ACB8Y2I9</accession>
<keyword evidence="2" id="KW-1185">Reference proteome</keyword>
<reference evidence="2" key="1">
    <citation type="journal article" date="2022" name="Mol. Ecol. Resour.">
        <title>The genomes of chicory, endive, great burdock and yacon provide insights into Asteraceae palaeo-polyploidization history and plant inulin production.</title>
        <authorList>
            <person name="Fan W."/>
            <person name="Wang S."/>
            <person name="Wang H."/>
            <person name="Wang A."/>
            <person name="Jiang F."/>
            <person name="Liu H."/>
            <person name="Zhao H."/>
            <person name="Xu D."/>
            <person name="Zhang Y."/>
        </authorList>
    </citation>
    <scope>NUCLEOTIDE SEQUENCE [LARGE SCALE GENOMIC DNA]</scope>
    <source>
        <strain evidence="2">cv. Niubang</strain>
    </source>
</reference>
<protein>
    <submittedName>
        <fullName evidence="1">Uncharacterized protein</fullName>
    </submittedName>
</protein>
<reference evidence="1 2" key="2">
    <citation type="journal article" date="2022" name="Mol. Ecol. Resour.">
        <title>The genomes of chicory, endive, great burdock and yacon provide insights into Asteraceae paleo-polyploidization history and plant inulin production.</title>
        <authorList>
            <person name="Fan W."/>
            <person name="Wang S."/>
            <person name="Wang H."/>
            <person name="Wang A."/>
            <person name="Jiang F."/>
            <person name="Liu H."/>
            <person name="Zhao H."/>
            <person name="Xu D."/>
            <person name="Zhang Y."/>
        </authorList>
    </citation>
    <scope>NUCLEOTIDE SEQUENCE [LARGE SCALE GENOMIC DNA]</scope>
    <source>
        <strain evidence="2">cv. Niubang</strain>
    </source>
</reference>
<organism evidence="1 2">
    <name type="scientific">Arctium lappa</name>
    <name type="common">Greater burdock</name>
    <name type="synonym">Lappa major</name>
    <dbReference type="NCBI Taxonomy" id="4217"/>
    <lineage>
        <taxon>Eukaryota</taxon>
        <taxon>Viridiplantae</taxon>
        <taxon>Streptophyta</taxon>
        <taxon>Embryophyta</taxon>
        <taxon>Tracheophyta</taxon>
        <taxon>Spermatophyta</taxon>
        <taxon>Magnoliopsida</taxon>
        <taxon>eudicotyledons</taxon>
        <taxon>Gunneridae</taxon>
        <taxon>Pentapetalae</taxon>
        <taxon>asterids</taxon>
        <taxon>campanulids</taxon>
        <taxon>Asterales</taxon>
        <taxon>Asteraceae</taxon>
        <taxon>Carduoideae</taxon>
        <taxon>Cardueae</taxon>
        <taxon>Arctiinae</taxon>
        <taxon>Arctium</taxon>
    </lineage>
</organism>
<dbReference type="Proteomes" id="UP001055879">
    <property type="component" value="Linkage Group LG14"/>
</dbReference>